<evidence type="ECO:0000259" key="1">
    <source>
        <dbReference type="Pfam" id="PF13021"/>
    </source>
</evidence>
<dbReference type="RefSeq" id="WP_344459484.1">
    <property type="nucleotide sequence ID" value="NZ_BAAANT010000001.1"/>
</dbReference>
<protein>
    <recommendedName>
        <fullName evidence="1">DUF3885 domain-containing protein</fullName>
    </recommendedName>
</protein>
<organism evidence="2 3">
    <name type="scientific">Kitasatospora kazusensis</name>
    <dbReference type="NCBI Taxonomy" id="407974"/>
    <lineage>
        <taxon>Bacteria</taxon>
        <taxon>Bacillati</taxon>
        <taxon>Actinomycetota</taxon>
        <taxon>Actinomycetes</taxon>
        <taxon>Kitasatosporales</taxon>
        <taxon>Streptomycetaceae</taxon>
        <taxon>Kitasatospora</taxon>
    </lineage>
</organism>
<dbReference type="Pfam" id="PF13021">
    <property type="entry name" value="DUF3885"/>
    <property type="match status" value="1"/>
</dbReference>
<dbReference type="InterPro" id="IPR024976">
    <property type="entry name" value="DUF3885"/>
</dbReference>
<reference evidence="2 3" key="1">
    <citation type="journal article" date="2019" name="Int. J. Syst. Evol. Microbiol.">
        <title>The Global Catalogue of Microorganisms (GCM) 10K type strain sequencing project: providing services to taxonomists for standard genome sequencing and annotation.</title>
        <authorList>
            <consortium name="The Broad Institute Genomics Platform"/>
            <consortium name="The Broad Institute Genome Sequencing Center for Infectious Disease"/>
            <person name="Wu L."/>
            <person name="Ma J."/>
        </authorList>
    </citation>
    <scope>NUCLEOTIDE SEQUENCE [LARGE SCALE GENOMIC DNA]</scope>
    <source>
        <strain evidence="2 3">JCM 14560</strain>
    </source>
</reference>
<keyword evidence="3" id="KW-1185">Reference proteome</keyword>
<gene>
    <name evidence="2" type="ORF">GCM10009760_01020</name>
</gene>
<proteinExistence type="predicted"/>
<comment type="caution">
    <text evidence="2">The sequence shown here is derived from an EMBL/GenBank/DDBJ whole genome shotgun (WGS) entry which is preliminary data.</text>
</comment>
<evidence type="ECO:0000313" key="2">
    <source>
        <dbReference type="EMBL" id="GAA2129605.1"/>
    </source>
</evidence>
<accession>A0ABN2YMC1</accession>
<sequence length="208" mass="23181">MESQQTTADQVPTAPVLDLAELDRIWRDRYPGCLPLGHLLRHAWSERWVRFHSLPGSKRYPDTEGEYALLLGRQHTVLSDLDAPSWLLVITCAWDESPSPVGRKPDLEAMVPATYWCAVVADESAAAGDRIYSHLYVSVLPNTSDALDPLLRAVADWRTADVILAPATLDWLVHPYDGGIDVIAPSTAERETLKAKHRDWLSLHPSGQ</sequence>
<name>A0ABN2YMC1_9ACTN</name>
<evidence type="ECO:0000313" key="3">
    <source>
        <dbReference type="Proteomes" id="UP001422759"/>
    </source>
</evidence>
<dbReference type="Proteomes" id="UP001422759">
    <property type="component" value="Unassembled WGS sequence"/>
</dbReference>
<feature type="domain" description="DUF3885" evidence="1">
    <location>
        <begin position="36"/>
        <end position="204"/>
    </location>
</feature>
<dbReference type="EMBL" id="BAAANT010000001">
    <property type="protein sequence ID" value="GAA2129605.1"/>
    <property type="molecule type" value="Genomic_DNA"/>
</dbReference>